<dbReference type="PANTHER" id="PTHR21661">
    <property type="entry name" value="EPOXIDE HYDROLASE 1-RELATED"/>
    <property type="match status" value="1"/>
</dbReference>
<gene>
    <name evidence="3" type="ORF">AB0I59_31820</name>
</gene>
<accession>A0ABV3GNK5</accession>
<comment type="caution">
    <text evidence="3">The sequence shown here is derived from an EMBL/GenBank/DDBJ whole genome shotgun (WGS) entry which is preliminary data.</text>
</comment>
<evidence type="ECO:0000256" key="2">
    <source>
        <dbReference type="ARBA" id="ARBA00022801"/>
    </source>
</evidence>
<reference evidence="3 4" key="1">
    <citation type="submission" date="2024-06" db="EMBL/GenBank/DDBJ databases">
        <title>The Natural Products Discovery Center: Release of the First 8490 Sequenced Strains for Exploring Actinobacteria Biosynthetic Diversity.</title>
        <authorList>
            <person name="Kalkreuter E."/>
            <person name="Kautsar S.A."/>
            <person name="Yang D."/>
            <person name="Bader C.D."/>
            <person name="Teijaro C.N."/>
            <person name="Fluegel L."/>
            <person name="Davis C.M."/>
            <person name="Simpson J.R."/>
            <person name="Lauterbach L."/>
            <person name="Steele A.D."/>
            <person name="Gui C."/>
            <person name="Meng S."/>
            <person name="Li G."/>
            <person name="Viehrig K."/>
            <person name="Ye F."/>
            <person name="Su P."/>
            <person name="Kiefer A.F."/>
            <person name="Nichols A."/>
            <person name="Cepeda A.J."/>
            <person name="Yan W."/>
            <person name="Fan B."/>
            <person name="Jiang Y."/>
            <person name="Adhikari A."/>
            <person name="Zheng C.-J."/>
            <person name="Schuster L."/>
            <person name="Cowan T.M."/>
            <person name="Smanski M.J."/>
            <person name="Chevrette M.G."/>
            <person name="De Carvalho L.P.S."/>
            <person name="Shen B."/>
        </authorList>
    </citation>
    <scope>NUCLEOTIDE SEQUENCE [LARGE SCALE GENOMIC DNA]</scope>
    <source>
        <strain evidence="3 4">NPDC050100</strain>
    </source>
</reference>
<dbReference type="EMBL" id="JBFALK010000020">
    <property type="protein sequence ID" value="MEV0973215.1"/>
    <property type="molecule type" value="Genomic_DNA"/>
</dbReference>
<sequence length="196" mass="22039">MAENSEIRPFRVDIPEADLDDLRDRLAWNRYRVARAWAELMRRLGYDRYGTAGNDGGSFVSPEVGRVAPEHVTLAHALADSPAGLLAWNGQLFGEGAVSDDFILTNVMIYWLTGTSASAARFYYEDDKADHPQEPTTVPTGLANFKDDFQSIRRFAERDHKNIVSWNTYDSGGHYAAHQVPGLLVEDIRGFFRELS</sequence>
<evidence type="ECO:0000256" key="1">
    <source>
        <dbReference type="ARBA" id="ARBA00010088"/>
    </source>
</evidence>
<name>A0ABV3GNK5_MICGL</name>
<evidence type="ECO:0000313" key="3">
    <source>
        <dbReference type="EMBL" id="MEV0973215.1"/>
    </source>
</evidence>
<organism evidence="3 4">
    <name type="scientific">Microtetraspora glauca</name>
    <dbReference type="NCBI Taxonomy" id="1996"/>
    <lineage>
        <taxon>Bacteria</taxon>
        <taxon>Bacillati</taxon>
        <taxon>Actinomycetota</taxon>
        <taxon>Actinomycetes</taxon>
        <taxon>Streptosporangiales</taxon>
        <taxon>Streptosporangiaceae</taxon>
        <taxon>Microtetraspora</taxon>
    </lineage>
</organism>
<dbReference type="PANTHER" id="PTHR21661:SF35">
    <property type="entry name" value="EPOXIDE HYDROLASE"/>
    <property type="match status" value="1"/>
</dbReference>
<evidence type="ECO:0000313" key="4">
    <source>
        <dbReference type="Proteomes" id="UP001551675"/>
    </source>
</evidence>
<evidence type="ECO:0008006" key="5">
    <source>
        <dbReference type="Google" id="ProtNLM"/>
    </source>
</evidence>
<proteinExistence type="inferred from homology"/>
<dbReference type="Gene3D" id="3.40.50.1820">
    <property type="entry name" value="alpha/beta hydrolase"/>
    <property type="match status" value="2"/>
</dbReference>
<dbReference type="SUPFAM" id="SSF53474">
    <property type="entry name" value="alpha/beta-Hydrolases"/>
    <property type="match status" value="1"/>
</dbReference>
<dbReference type="RefSeq" id="WP_358138725.1">
    <property type="nucleotide sequence ID" value="NZ_JBFALK010000020.1"/>
</dbReference>
<protein>
    <recommendedName>
        <fullName evidence="5">Epoxide hydrolase</fullName>
    </recommendedName>
</protein>
<keyword evidence="2" id="KW-0378">Hydrolase</keyword>
<comment type="similarity">
    <text evidence="1">Belongs to the peptidase S33 family.</text>
</comment>
<keyword evidence="4" id="KW-1185">Reference proteome</keyword>
<dbReference type="InterPro" id="IPR029058">
    <property type="entry name" value="AB_hydrolase_fold"/>
</dbReference>
<dbReference type="Proteomes" id="UP001551675">
    <property type="component" value="Unassembled WGS sequence"/>
</dbReference>